<sequence>SRGVQATAEYGGTSSIANCHHISTDSDMYFDGDNGNDYEDADDYDDGDSEEEGDDEDDEDIEMFEPQTMHRRSIATAHLHQPAATGCTVYVCEMVAVPAQHGTSNAAAGTDPVSDIVCHWELREVSTESKLIRAYAGSYTFSVPMSLRNPRLRTGWINGTDVLVNAHDADTGRGLSFTHRLPITGAMLSANATSDLLWSQVYGMSEMCGFATLQPIGPVSRMLVLMPIQEKIPADGRMSAGAGSTATSPIQERLASCQTSIIDISTGLMLSEYRWPSRFEHVKQAVGRTCHLIVPRQSSSMPVTPSAPATHPFHMRDHCIVDAVTGQVYSRWPVTCNATDLKDMTVSTTHITYTIADTASTAPHAQLVVFDFAFDCY</sequence>
<reference evidence="3" key="1">
    <citation type="journal article" date="2018" name="Nat. Microbiol.">
        <title>Leveraging single-cell genomics to expand the fungal tree of life.</title>
        <authorList>
            <person name="Ahrendt S.R."/>
            <person name="Quandt C.A."/>
            <person name="Ciobanu D."/>
            <person name="Clum A."/>
            <person name="Salamov A."/>
            <person name="Andreopoulos B."/>
            <person name="Cheng J.F."/>
            <person name="Woyke T."/>
            <person name="Pelin A."/>
            <person name="Henrissat B."/>
            <person name="Reynolds N.K."/>
            <person name="Benny G.L."/>
            <person name="Smith M.E."/>
            <person name="James T.Y."/>
            <person name="Grigoriev I.V."/>
        </authorList>
    </citation>
    <scope>NUCLEOTIDE SEQUENCE [LARGE SCALE GENOMIC DNA]</scope>
    <source>
        <strain evidence="3">RSA 1356</strain>
    </source>
</reference>
<evidence type="ECO:0000313" key="2">
    <source>
        <dbReference type="EMBL" id="RKP10344.1"/>
    </source>
</evidence>
<dbReference type="Proteomes" id="UP000271241">
    <property type="component" value="Unassembled WGS sequence"/>
</dbReference>
<organism evidence="2 3">
    <name type="scientific">Thamnocephalis sphaerospora</name>
    <dbReference type="NCBI Taxonomy" id="78915"/>
    <lineage>
        <taxon>Eukaryota</taxon>
        <taxon>Fungi</taxon>
        <taxon>Fungi incertae sedis</taxon>
        <taxon>Zoopagomycota</taxon>
        <taxon>Zoopagomycotina</taxon>
        <taxon>Zoopagomycetes</taxon>
        <taxon>Zoopagales</taxon>
        <taxon>Sigmoideomycetaceae</taxon>
        <taxon>Thamnocephalis</taxon>
    </lineage>
</organism>
<protein>
    <submittedName>
        <fullName evidence="2">Uncharacterized protein</fullName>
    </submittedName>
</protein>
<feature type="region of interest" description="Disordered" evidence="1">
    <location>
        <begin position="24"/>
        <end position="60"/>
    </location>
</feature>
<evidence type="ECO:0000256" key="1">
    <source>
        <dbReference type="SAM" id="MobiDB-lite"/>
    </source>
</evidence>
<proteinExistence type="predicted"/>
<dbReference type="AlphaFoldDB" id="A0A4P9XVN8"/>
<feature type="non-terminal residue" evidence="2">
    <location>
        <position position="1"/>
    </location>
</feature>
<evidence type="ECO:0000313" key="3">
    <source>
        <dbReference type="Proteomes" id="UP000271241"/>
    </source>
</evidence>
<name>A0A4P9XVN8_9FUNG</name>
<feature type="compositionally biased region" description="Acidic residues" evidence="1">
    <location>
        <begin position="28"/>
        <end position="60"/>
    </location>
</feature>
<gene>
    <name evidence="2" type="ORF">THASP1DRAFT_21924</name>
</gene>
<keyword evidence="3" id="KW-1185">Reference proteome</keyword>
<dbReference type="EMBL" id="KZ992457">
    <property type="protein sequence ID" value="RKP10344.1"/>
    <property type="molecule type" value="Genomic_DNA"/>
</dbReference>
<accession>A0A4P9XVN8</accession>